<dbReference type="PANTHER" id="PTHR33116:SF78">
    <property type="entry name" value="OS12G0587133 PROTEIN"/>
    <property type="match status" value="1"/>
</dbReference>
<organism evidence="3">
    <name type="scientific">Fagus sylvatica</name>
    <name type="common">Beechnut</name>
    <dbReference type="NCBI Taxonomy" id="28930"/>
    <lineage>
        <taxon>Eukaryota</taxon>
        <taxon>Viridiplantae</taxon>
        <taxon>Streptophyta</taxon>
        <taxon>Embryophyta</taxon>
        <taxon>Tracheophyta</taxon>
        <taxon>Spermatophyta</taxon>
        <taxon>Magnoliopsida</taxon>
        <taxon>eudicotyledons</taxon>
        <taxon>Gunneridae</taxon>
        <taxon>Pentapetalae</taxon>
        <taxon>rosids</taxon>
        <taxon>fabids</taxon>
        <taxon>Fagales</taxon>
        <taxon>Fagaceae</taxon>
        <taxon>Fagus</taxon>
    </lineage>
</organism>
<evidence type="ECO:0000259" key="2">
    <source>
        <dbReference type="PROSITE" id="PS50878"/>
    </source>
</evidence>
<dbReference type="PANTHER" id="PTHR33116">
    <property type="entry name" value="REVERSE TRANSCRIPTASE ZINC-BINDING DOMAIN-CONTAINING PROTEIN-RELATED-RELATED"/>
    <property type="match status" value="1"/>
</dbReference>
<dbReference type="Gene3D" id="3.90.1100.10">
    <property type="match status" value="1"/>
</dbReference>
<gene>
    <name evidence="3" type="ORF">FSB_LOCUS13806</name>
</gene>
<evidence type="ECO:0000313" key="3">
    <source>
        <dbReference type="EMBL" id="SPC85924.1"/>
    </source>
</evidence>
<dbReference type="InterPro" id="IPR005135">
    <property type="entry name" value="Endo/exonuclease/phosphatase"/>
</dbReference>
<dbReference type="CDD" id="cd01650">
    <property type="entry name" value="RT_nLTR_like"/>
    <property type="match status" value="1"/>
</dbReference>
<dbReference type="Pfam" id="PF00078">
    <property type="entry name" value="RVT_1"/>
    <property type="match status" value="1"/>
</dbReference>
<proteinExistence type="predicted"/>
<dbReference type="GO" id="GO:0003677">
    <property type="term" value="F:DNA binding"/>
    <property type="evidence" value="ECO:0007669"/>
    <property type="project" value="InterPro"/>
</dbReference>
<dbReference type="Pfam" id="PF03372">
    <property type="entry name" value="Exo_endo_phos"/>
    <property type="match status" value="1"/>
</dbReference>
<dbReference type="PROSITE" id="PS00726">
    <property type="entry name" value="AP_NUCLEASE_F1_1"/>
    <property type="match status" value="1"/>
</dbReference>
<dbReference type="Pfam" id="PF13966">
    <property type="entry name" value="zf-RVT"/>
    <property type="match status" value="1"/>
</dbReference>
<feature type="domain" description="Reverse transcriptase" evidence="2">
    <location>
        <begin position="826"/>
        <end position="1092"/>
    </location>
</feature>
<dbReference type="EMBL" id="OIVN01000812">
    <property type="protein sequence ID" value="SPC85924.1"/>
    <property type="molecule type" value="Genomic_DNA"/>
</dbReference>
<dbReference type="GO" id="GO:0004519">
    <property type="term" value="F:endonuclease activity"/>
    <property type="evidence" value="ECO:0007669"/>
    <property type="project" value="InterPro"/>
</dbReference>
<dbReference type="SUPFAM" id="SSF56219">
    <property type="entry name" value="DNase I-like"/>
    <property type="match status" value="1"/>
</dbReference>
<feature type="region of interest" description="Disordered" evidence="1">
    <location>
        <begin position="1"/>
        <end position="21"/>
    </location>
</feature>
<dbReference type="GO" id="GO:0006281">
    <property type="term" value="P:DNA repair"/>
    <property type="evidence" value="ECO:0007669"/>
    <property type="project" value="InterPro"/>
</dbReference>
<protein>
    <recommendedName>
        <fullName evidence="2">Reverse transcriptase domain-containing protein</fullName>
    </recommendedName>
</protein>
<dbReference type="SUPFAM" id="SSF56672">
    <property type="entry name" value="DNA/RNA polymerases"/>
    <property type="match status" value="1"/>
</dbReference>
<dbReference type="InterPro" id="IPR043502">
    <property type="entry name" value="DNA/RNA_pol_sf"/>
</dbReference>
<sequence length="1672" mass="189480">MAVKQDSLEDPTKPNQHVGKQLPDSLGFDKQFLAAPIKSAVDKYQLVPEFLKVRGLVKQHLDSFNYFVNIGIKKIVRANDRIVSSIDPSIYLRFKDVRIGVEDPCGMETHFTEPTRDVASTSALTEGSDGDEASCSEIGEPSDAIWTFKIPEPTLEEPGIAEKNSEEAPRALTTLRRLGSDTSTERPAFVDRSSSKRHEDGDQAIVATDGGMSSASSEGWYDGESRVDSLIEVFDSGEAHGRSKTGAGEQSPLCVEPIAVSYPLEMGNDPEYEESIPQQNEPSDWVQEKYQEFGDYLGASYEGYESEVMGLLHAIEQSGLKKRAGTLVTPKGTSKQSRGRRGIPIDMSIRLVSWNVRGLNEGSKRLTVRNLLRQWKADLVCLQETKLQSMSRSLIRSLWGGHHVDWLFVGSNGASGGLLILWDKRCLEKVDEALGLHTASCKFRCVASGFEWAFTGVYGPHDVSARRVFWEEMAGVHSWWDVPWVVGGDFNVVRFPSERLGATHLTTAMQDFSDFISSTGLMDIHMVGGRYTWSNSQSRSRLDRFLFTPTVEDHFTLLVQRRLPRLVSDHFPILLECGPIENGRRPFRFENMWLKSEGFLAKVKGWWESYTFQGSPSFVVASKLKALKRDLKIWNDEEFGNIDGRKSSLAATVKSLDDIEDERHLSDMEHAQRDQAKADLEKTLLMEEICWRQKSRTLWLKEGDKNTKFFHRIANSHRRKNAIGQLEVEGVTVTDTGEIKDRLVDFYKNLFTEIRVRRPTLDNLPFSSIDSEEAAGLEADFTEEEVSEAVHNMNGDKAPGPDGFSLAFFQFCWSVVKGDIMQIFHHFFNHGSFTKSINATFIALIPKKPGAVEIKDFRPISLVNGLYKIVAKVLANRLKAVLGKVVSAPQNAFVQGRQILDSVLIANECLDSRLKAGDPGVLCKLDLEKAYDHVNWGFLIYMLRRCGFNRRWRQWIYMCISTARFSILVNGTPCGFFPSSRGLRQGDPLSPLLFIIVMEALSRLLARARDGCYISGFDVGRVNHISISHLLFADDTLILCGAARDQLCHLKSVFVWFQASSGLKINLGKSELVPVGSVPDVEELAVVLGCKTRLAGWKRMYLSKGGRVTLIKSTLSNIPTYYLSLFPIPVGVAHRIEKIQRDFLWGGLGEDFKYHLVSWDRVCTPLYYGGLGIRRLLPYNQALLGKWLWRYAREKEALWRKIVELKYGGLWGGWCSNSVHGTYGKSLWKHIRKGWPTFAKNVYFKVGDGAHIKFWQHQWCGETTLKSRFPELYQLVSNPEASVQELASFIGSSFHWNVSFIRLIQDWELESVAEFLDVIYTTVPTPGVLDTIHWKYSLQKEFSVSSFYKCLLLSASRDFPWKSVWKPRVPSKVNFFIWTASLGKVLTIDNLRKRQLVIMDWCCMCKEAGESIDHLFLHCHIARELWALVFSMFGVSWVLPRHVVDLMACWNGCTRRCKSATIWGMIPHCLMWVIWRERNARTFEDLEKQTQELKQCFLSMLLEWVNASDISHFVSLYELINFCQLTILENEGLELSGKLTMQQEVIHGLILISTHATPANHHNALLFQIVTSKDPPPSHSPPKEGNPGRSLHTPYALPWEAKSWGGSQHMVVVVNRCIMCKCSCETVEHLVLHCLIAQELRSFAFTTFGVVGLMPRQVVDLLLSWRGAFDRH</sequence>
<dbReference type="SUPFAM" id="SSF64484">
    <property type="entry name" value="beta and beta-prime subunits of DNA dependent RNA-polymerase"/>
    <property type="match status" value="1"/>
</dbReference>
<accession>A0A2N9FGL1</accession>
<evidence type="ECO:0000256" key="1">
    <source>
        <dbReference type="SAM" id="MobiDB-lite"/>
    </source>
</evidence>
<reference evidence="3" key="1">
    <citation type="submission" date="2018-02" db="EMBL/GenBank/DDBJ databases">
        <authorList>
            <person name="Cohen D.B."/>
            <person name="Kent A.D."/>
        </authorList>
    </citation>
    <scope>NUCLEOTIDE SEQUENCE</scope>
</reference>
<dbReference type="PROSITE" id="PS50878">
    <property type="entry name" value="RT_POL"/>
    <property type="match status" value="1"/>
</dbReference>
<dbReference type="InterPro" id="IPR020847">
    <property type="entry name" value="AP_endonuclease_F1_BS"/>
</dbReference>
<name>A0A2N9FGL1_FAGSY</name>
<dbReference type="InterPro" id="IPR036691">
    <property type="entry name" value="Endo/exonu/phosph_ase_sf"/>
</dbReference>
<dbReference type="InterPro" id="IPR000477">
    <property type="entry name" value="RT_dom"/>
</dbReference>
<dbReference type="Gene3D" id="3.60.10.10">
    <property type="entry name" value="Endonuclease/exonuclease/phosphatase"/>
    <property type="match status" value="1"/>
</dbReference>
<dbReference type="InterPro" id="IPR026960">
    <property type="entry name" value="RVT-Znf"/>
</dbReference>
<feature type="region of interest" description="Disordered" evidence="1">
    <location>
        <begin position="175"/>
        <end position="221"/>
    </location>
</feature>
<feature type="compositionally biased region" description="Basic and acidic residues" evidence="1">
    <location>
        <begin position="1"/>
        <end position="12"/>
    </location>
</feature>